<organism evidence="2 3">
    <name type="scientific">Litoribrevibacter euphylliae</name>
    <dbReference type="NCBI Taxonomy" id="1834034"/>
    <lineage>
        <taxon>Bacteria</taxon>
        <taxon>Pseudomonadati</taxon>
        <taxon>Pseudomonadota</taxon>
        <taxon>Gammaproteobacteria</taxon>
        <taxon>Oceanospirillales</taxon>
        <taxon>Oceanospirillaceae</taxon>
        <taxon>Litoribrevibacter</taxon>
    </lineage>
</organism>
<name>A0ABV7HPW1_9GAMM</name>
<feature type="chain" id="PRO_5045101527" description="Lipoprotein" evidence="1">
    <location>
        <begin position="20"/>
        <end position="192"/>
    </location>
</feature>
<comment type="caution">
    <text evidence="2">The sequence shown here is derived from an EMBL/GenBank/DDBJ whole genome shotgun (WGS) entry which is preliminary data.</text>
</comment>
<evidence type="ECO:0000256" key="1">
    <source>
        <dbReference type="SAM" id="SignalP"/>
    </source>
</evidence>
<gene>
    <name evidence="2" type="ORF">ACFOEK_20040</name>
</gene>
<feature type="signal peptide" evidence="1">
    <location>
        <begin position="1"/>
        <end position="19"/>
    </location>
</feature>
<evidence type="ECO:0000313" key="2">
    <source>
        <dbReference type="EMBL" id="MFC3153342.1"/>
    </source>
</evidence>
<evidence type="ECO:0000313" key="3">
    <source>
        <dbReference type="Proteomes" id="UP001595476"/>
    </source>
</evidence>
<dbReference type="PROSITE" id="PS51257">
    <property type="entry name" value="PROKAR_LIPOPROTEIN"/>
    <property type="match status" value="1"/>
</dbReference>
<dbReference type="RefSeq" id="WP_386723263.1">
    <property type="nucleotide sequence ID" value="NZ_JBHRSZ010000009.1"/>
</dbReference>
<keyword evidence="3" id="KW-1185">Reference proteome</keyword>
<evidence type="ECO:0008006" key="4">
    <source>
        <dbReference type="Google" id="ProtNLM"/>
    </source>
</evidence>
<dbReference type="EMBL" id="JBHRSZ010000009">
    <property type="protein sequence ID" value="MFC3153342.1"/>
    <property type="molecule type" value="Genomic_DNA"/>
</dbReference>
<reference evidence="3" key="1">
    <citation type="journal article" date="2019" name="Int. J. Syst. Evol. Microbiol.">
        <title>The Global Catalogue of Microorganisms (GCM) 10K type strain sequencing project: providing services to taxonomists for standard genome sequencing and annotation.</title>
        <authorList>
            <consortium name="The Broad Institute Genomics Platform"/>
            <consortium name="The Broad Institute Genome Sequencing Center for Infectious Disease"/>
            <person name="Wu L."/>
            <person name="Ma J."/>
        </authorList>
    </citation>
    <scope>NUCLEOTIDE SEQUENCE [LARGE SCALE GENOMIC DNA]</scope>
    <source>
        <strain evidence="3">KCTC 52438</strain>
    </source>
</reference>
<accession>A0ABV7HPW1</accession>
<dbReference type="Proteomes" id="UP001595476">
    <property type="component" value="Unassembled WGS sequence"/>
</dbReference>
<sequence length="192" mass="21288">MKYLVVSLALLILSGCSNIYTKPHEGVENAKLRLASIPSNNNFVHEPKAKSCIYGNGDAQITILGSKANLFRSLDRNGVPLYNSEISDSHQNEVYVPAGTEFSFQFNSVGFAGFSPGVYDPKYGAMYAWCRKIVTFTPEPNGNYEALFDFVELPSGKETCDVTLFEITKNNQGDYVKSESQDYNVVDRYCGS</sequence>
<protein>
    <recommendedName>
        <fullName evidence="4">Lipoprotein</fullName>
    </recommendedName>
</protein>
<proteinExistence type="predicted"/>
<keyword evidence="1" id="KW-0732">Signal</keyword>